<reference evidence="2" key="1">
    <citation type="submission" date="2021-02" db="EMBL/GenBank/DDBJ databases">
        <authorList>
            <person name="Dougan E. K."/>
            <person name="Rhodes N."/>
            <person name="Thang M."/>
            <person name="Chan C."/>
        </authorList>
    </citation>
    <scope>NUCLEOTIDE SEQUENCE</scope>
</reference>
<evidence type="ECO:0000313" key="2">
    <source>
        <dbReference type="EMBL" id="CAE7472976.1"/>
    </source>
</evidence>
<evidence type="ECO:0000313" key="3">
    <source>
        <dbReference type="Proteomes" id="UP000601435"/>
    </source>
</evidence>
<evidence type="ECO:0000256" key="1">
    <source>
        <dbReference type="SAM" id="Coils"/>
    </source>
</evidence>
<dbReference type="AlphaFoldDB" id="A0A812SFC5"/>
<keyword evidence="3" id="KW-1185">Reference proteome</keyword>
<proteinExistence type="predicted"/>
<dbReference type="EMBL" id="CAJNJA010021282">
    <property type="protein sequence ID" value="CAE7472976.1"/>
    <property type="molecule type" value="Genomic_DNA"/>
</dbReference>
<comment type="caution">
    <text evidence="2">The sequence shown here is derived from an EMBL/GenBank/DDBJ whole genome shotgun (WGS) entry which is preliminary data.</text>
</comment>
<dbReference type="Proteomes" id="UP000601435">
    <property type="component" value="Unassembled WGS sequence"/>
</dbReference>
<gene>
    <name evidence="2" type="ORF">SNEC2469_LOCUS13349</name>
</gene>
<keyword evidence="1" id="KW-0175">Coiled coil</keyword>
<accession>A0A812SFC5</accession>
<feature type="coiled-coil region" evidence="1">
    <location>
        <begin position="2"/>
        <end position="40"/>
    </location>
</feature>
<sequence>MLKDLQRQLQAQRDSETEERLKLSQSLVELEKRVAGHEETHTQVQTLLEDSDSHIRAAEGRTLEHCNQVLDDLHYELTASMEDEGKRLQQECLQELDKVSEDIELKITSMASKVDEAAATVGDTKVFVASELEVLQQRTDGRCESVESMWEDFRRGILERLDANELTTEDLSQRLQISEEWGLFTYDGGSHITLHYSIVWYSQAYYGIVEFCIAALQELSERLDAHHAQSKKWVEAGLVFIFVHGCTCAKSDCFV</sequence>
<organism evidence="2 3">
    <name type="scientific">Symbiodinium necroappetens</name>
    <dbReference type="NCBI Taxonomy" id="1628268"/>
    <lineage>
        <taxon>Eukaryota</taxon>
        <taxon>Sar</taxon>
        <taxon>Alveolata</taxon>
        <taxon>Dinophyceae</taxon>
        <taxon>Suessiales</taxon>
        <taxon>Symbiodiniaceae</taxon>
        <taxon>Symbiodinium</taxon>
    </lineage>
</organism>
<protein>
    <submittedName>
        <fullName evidence="2">Uncharacterized protein</fullName>
    </submittedName>
</protein>
<name>A0A812SFC5_9DINO</name>